<gene>
    <name evidence="1" type="ORF">ACFO0B_19945</name>
</gene>
<reference evidence="2" key="1">
    <citation type="journal article" date="2019" name="Int. J. Syst. Evol. Microbiol.">
        <title>The Global Catalogue of Microorganisms (GCM) 10K type strain sequencing project: providing services to taxonomists for standard genome sequencing and annotation.</title>
        <authorList>
            <consortium name="The Broad Institute Genomics Platform"/>
            <consortium name="The Broad Institute Genome Sequencing Center for Infectious Disease"/>
            <person name="Wu L."/>
            <person name="Ma J."/>
        </authorList>
    </citation>
    <scope>NUCLEOTIDE SEQUENCE [LARGE SCALE GENOMIC DNA]</scope>
    <source>
        <strain evidence="2">CGMCC 4.7330</strain>
    </source>
</reference>
<dbReference type="EMBL" id="JBHSAX010000017">
    <property type="protein sequence ID" value="MFC3964264.1"/>
    <property type="molecule type" value="Genomic_DNA"/>
</dbReference>
<dbReference type="Pfam" id="PF12079">
    <property type="entry name" value="DUF3558"/>
    <property type="match status" value="1"/>
</dbReference>
<dbReference type="InterPro" id="IPR024520">
    <property type="entry name" value="DUF3558"/>
</dbReference>
<evidence type="ECO:0000313" key="1">
    <source>
        <dbReference type="EMBL" id="MFC3964264.1"/>
    </source>
</evidence>
<protein>
    <submittedName>
        <fullName evidence="1">DUF3558 domain-containing protein</fullName>
    </submittedName>
</protein>
<comment type="caution">
    <text evidence="1">The sequence shown here is derived from an EMBL/GenBank/DDBJ whole genome shotgun (WGS) entry which is preliminary data.</text>
</comment>
<dbReference type="Proteomes" id="UP001595696">
    <property type="component" value="Unassembled WGS sequence"/>
</dbReference>
<dbReference type="RefSeq" id="WP_378614035.1">
    <property type="nucleotide sequence ID" value="NZ_JBHSAX010000017.1"/>
</dbReference>
<name>A0ABV8DX75_9NOCA</name>
<sequence>MLAIACVSTGCGEPEGETATKTSEVVTPAPSTSVNPDAELWDPCHLPDSAISATGLDPKTEVPDVAGVDFDGWQVCTWQSNAEWYSLGVLSGTPTLQAVRARDDFVGITDYSIGTRAGVQFLDAGDDKGLNCSIAVEIPQGTVMFYLTTRYSIGKQGDPCTEVRQHADALGPYLP</sequence>
<evidence type="ECO:0000313" key="2">
    <source>
        <dbReference type="Proteomes" id="UP001595696"/>
    </source>
</evidence>
<proteinExistence type="predicted"/>
<organism evidence="1 2">
    <name type="scientific">Nocardia jiangsuensis</name>
    <dbReference type="NCBI Taxonomy" id="1691563"/>
    <lineage>
        <taxon>Bacteria</taxon>
        <taxon>Bacillati</taxon>
        <taxon>Actinomycetota</taxon>
        <taxon>Actinomycetes</taxon>
        <taxon>Mycobacteriales</taxon>
        <taxon>Nocardiaceae</taxon>
        <taxon>Nocardia</taxon>
    </lineage>
</organism>
<keyword evidence="2" id="KW-1185">Reference proteome</keyword>
<accession>A0ABV8DX75</accession>